<dbReference type="CDD" id="cd00757">
    <property type="entry name" value="ThiF_MoeB_HesA_family"/>
    <property type="match status" value="1"/>
</dbReference>
<comment type="similarity">
    <text evidence="1">Belongs to the HesA/MoeB/ThiF family.</text>
</comment>
<dbReference type="PANTHER" id="PTHR10953:SF240">
    <property type="entry name" value="SULFUR CARRIER PROTEIN THIS ADENYLYLTRANSFERASE"/>
    <property type="match status" value="1"/>
</dbReference>
<dbReference type="EMBL" id="CP003488">
    <property type="protein sequence ID" value="AFH93576.1"/>
    <property type="molecule type" value="Genomic_DNA"/>
</dbReference>
<name>A0A140NN37_PROSM</name>
<evidence type="ECO:0000256" key="1">
    <source>
        <dbReference type="ARBA" id="ARBA00009919"/>
    </source>
</evidence>
<dbReference type="GO" id="GO:0004792">
    <property type="term" value="F:thiosulfate-cyanide sulfurtransferase activity"/>
    <property type="evidence" value="ECO:0007669"/>
    <property type="project" value="TreeGrafter"/>
</dbReference>
<organism evidence="3 4">
    <name type="scientific">Providencia stuartii (strain MRSN 2154)</name>
    <dbReference type="NCBI Taxonomy" id="1157951"/>
    <lineage>
        <taxon>Bacteria</taxon>
        <taxon>Pseudomonadati</taxon>
        <taxon>Pseudomonadota</taxon>
        <taxon>Gammaproteobacteria</taxon>
        <taxon>Enterobacterales</taxon>
        <taxon>Morganellaceae</taxon>
        <taxon>Providencia</taxon>
    </lineage>
</organism>
<dbReference type="InterPro" id="IPR035985">
    <property type="entry name" value="Ubiquitin-activating_enz"/>
</dbReference>
<dbReference type="NCBIfam" id="NF004281">
    <property type="entry name" value="PRK05690.1"/>
    <property type="match status" value="1"/>
</dbReference>
<dbReference type="Pfam" id="PF00899">
    <property type="entry name" value="ThiF"/>
    <property type="match status" value="1"/>
</dbReference>
<dbReference type="SUPFAM" id="SSF69572">
    <property type="entry name" value="Activating enzymes of the ubiquitin-like proteins"/>
    <property type="match status" value="1"/>
</dbReference>
<reference evidence="4" key="2">
    <citation type="submission" date="2012-04" db="EMBL/GenBank/DDBJ databases">
        <title>Complete genome sequence of Providencia stuartii clinical isolate MRSN 2154.</title>
        <authorList>
            <person name="Clifford R.J."/>
            <person name="Hang J."/>
            <person name="Riley M.C."/>
            <person name="Onmus-Leone F."/>
            <person name="Kuschner R.A."/>
            <person name="Lesho E.P."/>
            <person name="Waterman P.E."/>
        </authorList>
    </citation>
    <scope>NUCLEOTIDE SEQUENCE [LARGE SCALE GENOMIC DNA]</scope>
    <source>
        <strain evidence="4">MRSN 2154</strain>
    </source>
</reference>
<evidence type="ECO:0000313" key="4">
    <source>
        <dbReference type="Proteomes" id="UP000005012"/>
    </source>
</evidence>
<dbReference type="KEGG" id="psi:S70_08570"/>
<reference evidence="3 4" key="1">
    <citation type="journal article" date="2012" name="J. Bacteriol.">
        <title>Complete Genome Sequence of Providencia stuartii Clinical Isolate MRSN 2154.</title>
        <authorList>
            <person name="Clifford R.J."/>
            <person name="Hang J."/>
            <person name="Riley M.C."/>
            <person name="Onmus-Leone F."/>
            <person name="Kuschner R.A."/>
            <person name="Lesho E.P."/>
            <person name="Waterman P.E."/>
        </authorList>
    </citation>
    <scope>NUCLEOTIDE SEQUENCE [LARGE SCALE GENOMIC DNA]</scope>
    <source>
        <strain evidence="3 4">MRSN 2154</strain>
    </source>
</reference>
<dbReference type="GO" id="GO:0008641">
    <property type="term" value="F:ubiquitin-like modifier activating enzyme activity"/>
    <property type="evidence" value="ECO:0007669"/>
    <property type="project" value="InterPro"/>
</dbReference>
<dbReference type="GO" id="GO:0005829">
    <property type="term" value="C:cytosol"/>
    <property type="evidence" value="ECO:0007669"/>
    <property type="project" value="TreeGrafter"/>
</dbReference>
<proteinExistence type="inferred from homology"/>
<dbReference type="GO" id="GO:0008146">
    <property type="term" value="F:sulfotransferase activity"/>
    <property type="evidence" value="ECO:0007669"/>
    <property type="project" value="TreeGrafter"/>
</dbReference>
<feature type="domain" description="THIF-type NAD/FAD binding fold" evidence="2">
    <location>
        <begin position="10"/>
        <end position="243"/>
    </location>
</feature>
<dbReference type="InterPro" id="IPR045886">
    <property type="entry name" value="ThiF/MoeB/HesA"/>
</dbReference>
<dbReference type="PANTHER" id="PTHR10953">
    <property type="entry name" value="UBIQUITIN-ACTIVATING ENZYME E1"/>
    <property type="match status" value="1"/>
</dbReference>
<dbReference type="HOGENOM" id="CLU_013325_10_3_6"/>
<accession>A0A140NN37</accession>
<gene>
    <name evidence="3" type="ordered locus">S70_08570</name>
</gene>
<dbReference type="RefSeq" id="WP_004924791.1">
    <property type="nucleotide sequence ID" value="NC_017731.1"/>
</dbReference>
<dbReference type="GeneID" id="93517618"/>
<protein>
    <submittedName>
        <fullName evidence="3">4-methyl-5-(Beta-hydroxyethyl)thiazole monophosphate synthesis protein</fullName>
    </submittedName>
</protein>
<dbReference type="InterPro" id="IPR000594">
    <property type="entry name" value="ThiF_NAD_FAD-bd"/>
</dbReference>
<dbReference type="Proteomes" id="UP000005012">
    <property type="component" value="Chromosome"/>
</dbReference>
<dbReference type="GO" id="GO:0016779">
    <property type="term" value="F:nucleotidyltransferase activity"/>
    <property type="evidence" value="ECO:0007669"/>
    <property type="project" value="TreeGrafter"/>
</dbReference>
<dbReference type="Gene3D" id="3.40.50.720">
    <property type="entry name" value="NAD(P)-binding Rossmann-like Domain"/>
    <property type="match status" value="1"/>
</dbReference>
<evidence type="ECO:0000259" key="2">
    <source>
        <dbReference type="Pfam" id="PF00899"/>
    </source>
</evidence>
<dbReference type="FunFam" id="3.40.50.720:FF:000080">
    <property type="entry name" value="Thiazole biosynthesis adenylyltransferase ThiF"/>
    <property type="match status" value="1"/>
</dbReference>
<sequence length="252" mass="27335">MLNDHEFMRYSRQLLLEDIGPEGQGKLKTSKVLIVGLGGLGAPASLYLAAAGVGELWLADHDELHLSNLQRQVLYGTEDIPQSKAKLAAKRLQDLNPLIHTHVLQQKLDIHTLLPLVEQVDLVLDCCDNMATRHAVNAACVMANKTLVSGSAVGFGGQLMVLEPPFNHGCYACLYPDQTEPQRNCRTAGVLGPVVGVIGTLQALEAIKLLVGLPSSLSGKLRLFDGKQQQWNTLQLTPSIQCPICREETCAL</sequence>
<dbReference type="PATRIC" id="fig|1157951.4.peg.1708"/>
<dbReference type="AlphaFoldDB" id="A0A140NN37"/>
<evidence type="ECO:0000313" key="3">
    <source>
        <dbReference type="EMBL" id="AFH93576.1"/>
    </source>
</evidence>
<dbReference type="OrthoDB" id="9804286at2"/>